<gene>
    <name evidence="1" type="ORF">GCM10023093_26090</name>
</gene>
<evidence type="ECO:0008006" key="3">
    <source>
        <dbReference type="Google" id="ProtNLM"/>
    </source>
</evidence>
<dbReference type="EMBL" id="BAABFA010000019">
    <property type="protein sequence ID" value="GAA4468461.1"/>
    <property type="molecule type" value="Genomic_DNA"/>
</dbReference>
<comment type="caution">
    <text evidence="1">The sequence shown here is derived from an EMBL/GenBank/DDBJ whole genome shotgun (WGS) entry which is preliminary data.</text>
</comment>
<keyword evidence="2" id="KW-1185">Reference proteome</keyword>
<dbReference type="RefSeq" id="WP_345083928.1">
    <property type="nucleotide sequence ID" value="NZ_BAABFA010000019.1"/>
</dbReference>
<sequence length="203" mass="22239">MKVEIYNNSRCIQFVFDGTPIALNKQQIIAIEVLTNDKVKISTVEGASRQIYISAADVAAPNRFANAIDLHAMLSDLWVKGLDCCNETKARMDKQLIELNNIRLLLGDIKEQLKPAPQTDVFAAPRITDDSQPNILFSGFAATATAASDPGWAIKQTISQNNQIIELWSNGSKALASVWSDRYNVNYLPLATPKIVSTAATST</sequence>
<proteinExistence type="predicted"/>
<reference evidence="2" key="1">
    <citation type="journal article" date="2019" name="Int. J. Syst. Evol. Microbiol.">
        <title>The Global Catalogue of Microorganisms (GCM) 10K type strain sequencing project: providing services to taxonomists for standard genome sequencing and annotation.</title>
        <authorList>
            <consortium name="The Broad Institute Genomics Platform"/>
            <consortium name="The Broad Institute Genome Sequencing Center for Infectious Disease"/>
            <person name="Wu L."/>
            <person name="Ma J."/>
        </authorList>
    </citation>
    <scope>NUCLEOTIDE SEQUENCE [LARGE SCALE GENOMIC DNA]</scope>
    <source>
        <strain evidence="2">JCM 32105</strain>
    </source>
</reference>
<evidence type="ECO:0000313" key="1">
    <source>
        <dbReference type="EMBL" id="GAA4468461.1"/>
    </source>
</evidence>
<organism evidence="1 2">
    <name type="scientific">Nemorincola caseinilytica</name>
    <dbReference type="NCBI Taxonomy" id="2054315"/>
    <lineage>
        <taxon>Bacteria</taxon>
        <taxon>Pseudomonadati</taxon>
        <taxon>Bacteroidota</taxon>
        <taxon>Chitinophagia</taxon>
        <taxon>Chitinophagales</taxon>
        <taxon>Chitinophagaceae</taxon>
        <taxon>Nemorincola</taxon>
    </lineage>
</organism>
<evidence type="ECO:0000313" key="2">
    <source>
        <dbReference type="Proteomes" id="UP001500067"/>
    </source>
</evidence>
<accession>A0ABP8NLR7</accession>
<dbReference type="Proteomes" id="UP001500067">
    <property type="component" value="Unassembled WGS sequence"/>
</dbReference>
<name>A0ABP8NLR7_9BACT</name>
<protein>
    <recommendedName>
        <fullName evidence="3">DUF4376 domain-containing protein</fullName>
    </recommendedName>
</protein>